<organism evidence="1 2">
    <name type="scientific">Pisolithus microcarpus 441</name>
    <dbReference type="NCBI Taxonomy" id="765257"/>
    <lineage>
        <taxon>Eukaryota</taxon>
        <taxon>Fungi</taxon>
        <taxon>Dikarya</taxon>
        <taxon>Basidiomycota</taxon>
        <taxon>Agaricomycotina</taxon>
        <taxon>Agaricomycetes</taxon>
        <taxon>Agaricomycetidae</taxon>
        <taxon>Boletales</taxon>
        <taxon>Sclerodermatineae</taxon>
        <taxon>Pisolithaceae</taxon>
        <taxon>Pisolithus</taxon>
    </lineage>
</organism>
<accession>A0A0C9Y0R8</accession>
<gene>
    <name evidence="1" type="ORF">PISMIDRAFT_68034</name>
</gene>
<dbReference type="OrthoDB" id="2688793at2759"/>
<dbReference type="Proteomes" id="UP000054018">
    <property type="component" value="Unassembled WGS sequence"/>
</dbReference>
<keyword evidence="2" id="KW-1185">Reference proteome</keyword>
<name>A0A0C9Y0R8_9AGAM</name>
<feature type="non-terminal residue" evidence="1">
    <location>
        <position position="161"/>
    </location>
</feature>
<evidence type="ECO:0000313" key="1">
    <source>
        <dbReference type="EMBL" id="KIK10811.1"/>
    </source>
</evidence>
<proteinExistence type="predicted"/>
<sequence>MGKFENIPELKGTENYYDNRTNPFDYIKYASTCPCPLILTAPTVAEQEALRTWFKDDGVAKSVILRKINSSVLTLIPDDVSITAREVWNTLAELYDRSDVSLQFSLHTQISTFQMKGAADAEKYVALHTHANDRLARMGARPSEADTIYALLRGLPKTGIW</sequence>
<dbReference type="HOGENOM" id="CLU_048314_1_1_1"/>
<dbReference type="EMBL" id="KN834418">
    <property type="protein sequence ID" value="KIK10811.1"/>
    <property type="molecule type" value="Genomic_DNA"/>
</dbReference>
<evidence type="ECO:0000313" key="2">
    <source>
        <dbReference type="Proteomes" id="UP000054018"/>
    </source>
</evidence>
<reference evidence="2" key="2">
    <citation type="submission" date="2015-01" db="EMBL/GenBank/DDBJ databases">
        <title>Evolutionary Origins and Diversification of the Mycorrhizal Mutualists.</title>
        <authorList>
            <consortium name="DOE Joint Genome Institute"/>
            <consortium name="Mycorrhizal Genomics Consortium"/>
            <person name="Kohler A."/>
            <person name="Kuo A."/>
            <person name="Nagy L.G."/>
            <person name="Floudas D."/>
            <person name="Copeland A."/>
            <person name="Barry K.W."/>
            <person name="Cichocki N."/>
            <person name="Veneault-Fourrey C."/>
            <person name="LaButti K."/>
            <person name="Lindquist E.A."/>
            <person name="Lipzen A."/>
            <person name="Lundell T."/>
            <person name="Morin E."/>
            <person name="Murat C."/>
            <person name="Riley R."/>
            <person name="Ohm R."/>
            <person name="Sun H."/>
            <person name="Tunlid A."/>
            <person name="Henrissat B."/>
            <person name="Grigoriev I.V."/>
            <person name="Hibbett D.S."/>
            <person name="Martin F."/>
        </authorList>
    </citation>
    <scope>NUCLEOTIDE SEQUENCE [LARGE SCALE GENOMIC DNA]</scope>
    <source>
        <strain evidence="2">441</strain>
    </source>
</reference>
<reference evidence="1 2" key="1">
    <citation type="submission" date="2014-04" db="EMBL/GenBank/DDBJ databases">
        <authorList>
            <consortium name="DOE Joint Genome Institute"/>
            <person name="Kuo A."/>
            <person name="Kohler A."/>
            <person name="Costa M.D."/>
            <person name="Nagy L.G."/>
            <person name="Floudas D."/>
            <person name="Copeland A."/>
            <person name="Barry K.W."/>
            <person name="Cichocki N."/>
            <person name="Veneault-Fourrey C."/>
            <person name="LaButti K."/>
            <person name="Lindquist E.A."/>
            <person name="Lipzen A."/>
            <person name="Lundell T."/>
            <person name="Morin E."/>
            <person name="Murat C."/>
            <person name="Sun H."/>
            <person name="Tunlid A."/>
            <person name="Henrissat B."/>
            <person name="Grigoriev I.V."/>
            <person name="Hibbett D.S."/>
            <person name="Martin F."/>
            <person name="Nordberg H.P."/>
            <person name="Cantor M.N."/>
            <person name="Hua S.X."/>
        </authorList>
    </citation>
    <scope>NUCLEOTIDE SEQUENCE [LARGE SCALE GENOMIC DNA]</scope>
    <source>
        <strain evidence="1 2">441</strain>
    </source>
</reference>
<dbReference type="Pfam" id="PF14223">
    <property type="entry name" value="Retrotran_gag_2"/>
    <property type="match status" value="1"/>
</dbReference>
<protein>
    <submittedName>
        <fullName evidence="1">Uncharacterized protein</fullName>
    </submittedName>
</protein>
<dbReference type="AlphaFoldDB" id="A0A0C9Y0R8"/>